<evidence type="ECO:0008006" key="9">
    <source>
        <dbReference type="Google" id="ProtNLM"/>
    </source>
</evidence>
<keyword evidence="4" id="KW-0689">Ribosomal protein</keyword>
<comment type="caution">
    <text evidence="7">The sequence shown here is derived from an EMBL/GenBank/DDBJ whole genome shotgun (WGS) entry which is preliminary data.</text>
</comment>
<dbReference type="Proteomes" id="UP001497382">
    <property type="component" value="Unassembled WGS sequence"/>
</dbReference>
<name>A0AAV2BHX8_9ARAC</name>
<dbReference type="AlphaFoldDB" id="A0AAV2BHX8"/>
<dbReference type="EMBL" id="CAXIEN010000366">
    <property type="protein sequence ID" value="CAL1295260.1"/>
    <property type="molecule type" value="Genomic_DNA"/>
</dbReference>
<evidence type="ECO:0000256" key="5">
    <source>
        <dbReference type="ARBA" id="ARBA00023128"/>
    </source>
</evidence>
<dbReference type="GO" id="GO:0005840">
    <property type="term" value="C:ribosome"/>
    <property type="evidence" value="ECO:0007669"/>
    <property type="project" value="UniProtKB-KW"/>
</dbReference>
<dbReference type="PANTHER" id="PTHR21244">
    <property type="entry name" value="MITOCHONDRIAL 28S RIBOSOMAL PROTEIN S24"/>
    <property type="match status" value="1"/>
</dbReference>
<sequence>MAGLFRNLFSPINMVLATRTISTSAICCKAQAGRHKRTKNRSKPLTYEQFNGPYQIHHRKSWNTWNTSKFYSLFTANLLDADDEIRASQTAVEDVFIRKFMFGTWHRLFVSDVIIKRRHNLIVITGIIVRSLQVRKLYFLIGYTEEMLSYIFKCPVKIELQSTPDRKDVVFKYV</sequence>
<keyword evidence="8" id="KW-1185">Reference proteome</keyword>
<evidence type="ECO:0000313" key="7">
    <source>
        <dbReference type="EMBL" id="CAL1295260.1"/>
    </source>
</evidence>
<evidence type="ECO:0000256" key="6">
    <source>
        <dbReference type="ARBA" id="ARBA00023274"/>
    </source>
</evidence>
<dbReference type="Pfam" id="PF14955">
    <property type="entry name" value="MRP-S24"/>
    <property type="match status" value="1"/>
</dbReference>
<dbReference type="InterPro" id="IPR026146">
    <property type="entry name" value="Ribosomal_uS3m"/>
</dbReference>
<gene>
    <name evidence="7" type="ORF">LARSCL_LOCUS19182</name>
</gene>
<comment type="similarity">
    <text evidence="2">Belongs to the universal ribosomal protein uS3 family.</text>
</comment>
<evidence type="ECO:0000313" key="8">
    <source>
        <dbReference type="Proteomes" id="UP001497382"/>
    </source>
</evidence>
<reference evidence="7 8" key="1">
    <citation type="submission" date="2024-04" db="EMBL/GenBank/DDBJ databases">
        <authorList>
            <person name="Rising A."/>
            <person name="Reimegard J."/>
            <person name="Sonavane S."/>
            <person name="Akerstrom W."/>
            <person name="Nylinder S."/>
            <person name="Hedman E."/>
            <person name="Kallberg Y."/>
        </authorList>
    </citation>
    <scope>NUCLEOTIDE SEQUENCE [LARGE SCALE GENOMIC DNA]</scope>
</reference>
<keyword evidence="6" id="KW-0687">Ribonucleoprotein</keyword>
<evidence type="ECO:0000256" key="2">
    <source>
        <dbReference type="ARBA" id="ARBA00010761"/>
    </source>
</evidence>
<dbReference type="GO" id="GO:0005739">
    <property type="term" value="C:mitochondrion"/>
    <property type="evidence" value="ECO:0007669"/>
    <property type="project" value="UniProtKB-SubCell"/>
</dbReference>
<evidence type="ECO:0000256" key="4">
    <source>
        <dbReference type="ARBA" id="ARBA00022980"/>
    </source>
</evidence>
<dbReference type="GO" id="GO:0006412">
    <property type="term" value="P:translation"/>
    <property type="evidence" value="ECO:0007669"/>
    <property type="project" value="TreeGrafter"/>
</dbReference>
<comment type="subcellular location">
    <subcellularLocation>
        <location evidence="1">Mitochondrion</location>
    </subcellularLocation>
</comment>
<dbReference type="PANTHER" id="PTHR21244:SF1">
    <property type="entry name" value="SMALL RIBOSOMAL SUBUNIT PROTEIN US3M"/>
    <property type="match status" value="1"/>
</dbReference>
<proteinExistence type="inferred from homology"/>
<organism evidence="7 8">
    <name type="scientific">Larinioides sclopetarius</name>
    <dbReference type="NCBI Taxonomy" id="280406"/>
    <lineage>
        <taxon>Eukaryota</taxon>
        <taxon>Metazoa</taxon>
        <taxon>Ecdysozoa</taxon>
        <taxon>Arthropoda</taxon>
        <taxon>Chelicerata</taxon>
        <taxon>Arachnida</taxon>
        <taxon>Araneae</taxon>
        <taxon>Araneomorphae</taxon>
        <taxon>Entelegynae</taxon>
        <taxon>Araneoidea</taxon>
        <taxon>Araneidae</taxon>
        <taxon>Larinioides</taxon>
    </lineage>
</organism>
<keyword evidence="3" id="KW-0809">Transit peptide</keyword>
<accession>A0AAV2BHX8</accession>
<protein>
    <recommendedName>
        <fullName evidence="9">Ribosomal protein S24</fullName>
    </recommendedName>
</protein>
<dbReference type="GO" id="GO:1990904">
    <property type="term" value="C:ribonucleoprotein complex"/>
    <property type="evidence" value="ECO:0007669"/>
    <property type="project" value="UniProtKB-KW"/>
</dbReference>
<keyword evidence="5" id="KW-0496">Mitochondrion</keyword>
<evidence type="ECO:0000256" key="1">
    <source>
        <dbReference type="ARBA" id="ARBA00004173"/>
    </source>
</evidence>
<evidence type="ECO:0000256" key="3">
    <source>
        <dbReference type="ARBA" id="ARBA00022946"/>
    </source>
</evidence>